<dbReference type="GO" id="GO:0045892">
    <property type="term" value="P:negative regulation of DNA-templated transcription"/>
    <property type="evidence" value="ECO:0007669"/>
    <property type="project" value="InterPro"/>
</dbReference>
<evidence type="ECO:0000313" key="2">
    <source>
        <dbReference type="Proteomes" id="UP000234752"/>
    </source>
</evidence>
<keyword evidence="2" id="KW-1185">Reference proteome</keyword>
<dbReference type="RefSeq" id="WP_102112884.1">
    <property type="nucleotide sequence ID" value="NZ_BMGN01000005.1"/>
</dbReference>
<dbReference type="Proteomes" id="UP000234752">
    <property type="component" value="Chromosome eg_1"/>
</dbReference>
<protein>
    <submittedName>
        <fullName evidence="1">Uncharacterized protein</fullName>
    </submittedName>
</protein>
<dbReference type="SUPFAM" id="SSF47413">
    <property type="entry name" value="lambda repressor-like DNA-binding domains"/>
    <property type="match status" value="1"/>
</dbReference>
<evidence type="ECO:0000313" key="1">
    <source>
        <dbReference type="EMBL" id="AUN31277.1"/>
    </source>
</evidence>
<dbReference type="InterPro" id="IPR010744">
    <property type="entry name" value="Phage_CI_N"/>
</dbReference>
<dbReference type="CDD" id="cd00093">
    <property type="entry name" value="HTH_XRE"/>
    <property type="match status" value="1"/>
</dbReference>
<dbReference type="Pfam" id="PF07022">
    <property type="entry name" value="Phage_CI_repr"/>
    <property type="match status" value="1"/>
</dbReference>
<dbReference type="AlphaFoldDB" id="A0A2K9NDV6"/>
<sequence>MARPLKPETAFAARLIEARLPIERDEFAQLLGVPKTTLGNWERGRAFPPEDMLRAIRQQTGVSLDWLITGEGEMRPSQELALPVAAPPQRHYYNRALMHALIKLYIEESRAMRIGLPAEQLADKVLEMYDHSIEEVNALMEQGAGEKVA</sequence>
<organism evidence="1 2">
    <name type="scientific">Niveispirillum cyanobacteriorum</name>
    <dbReference type="NCBI Taxonomy" id="1612173"/>
    <lineage>
        <taxon>Bacteria</taxon>
        <taxon>Pseudomonadati</taxon>
        <taxon>Pseudomonadota</taxon>
        <taxon>Alphaproteobacteria</taxon>
        <taxon>Rhodospirillales</taxon>
        <taxon>Azospirillaceae</taxon>
        <taxon>Niveispirillum</taxon>
    </lineage>
</organism>
<name>A0A2K9NDV6_9PROT</name>
<gene>
    <name evidence="1" type="ORF">C0V82_14295</name>
</gene>
<dbReference type="GO" id="GO:0003677">
    <property type="term" value="F:DNA binding"/>
    <property type="evidence" value="ECO:0007669"/>
    <property type="project" value="InterPro"/>
</dbReference>
<dbReference type="Gene3D" id="1.10.260.40">
    <property type="entry name" value="lambda repressor-like DNA-binding domains"/>
    <property type="match status" value="1"/>
</dbReference>
<dbReference type="InterPro" id="IPR010982">
    <property type="entry name" value="Lambda_DNA-bd_dom_sf"/>
</dbReference>
<dbReference type="PROSITE" id="PS50943">
    <property type="entry name" value="HTH_CROC1"/>
    <property type="match status" value="1"/>
</dbReference>
<dbReference type="InterPro" id="IPR001387">
    <property type="entry name" value="Cro/C1-type_HTH"/>
</dbReference>
<dbReference type="SMART" id="SM00530">
    <property type="entry name" value="HTH_XRE"/>
    <property type="match status" value="1"/>
</dbReference>
<dbReference type="OrthoDB" id="7282835at2"/>
<proteinExistence type="predicted"/>
<reference evidence="1 2" key="1">
    <citation type="submission" date="2017-12" db="EMBL/GenBank/DDBJ databases">
        <title>Genomes of bacteria within cyanobacterial aggregates.</title>
        <authorList>
            <person name="Cai H."/>
        </authorList>
    </citation>
    <scope>NUCLEOTIDE SEQUENCE [LARGE SCALE GENOMIC DNA]</scope>
    <source>
        <strain evidence="1 2">TH16</strain>
    </source>
</reference>
<dbReference type="KEGG" id="ncb:C0V82_14295"/>
<accession>A0A2K9NDV6</accession>
<dbReference type="EMBL" id="CP025611">
    <property type="protein sequence ID" value="AUN31277.1"/>
    <property type="molecule type" value="Genomic_DNA"/>
</dbReference>